<accession>A0AAD4PUU5</accession>
<keyword evidence="2" id="KW-1185">Reference proteome</keyword>
<sequence>MLYVLCLCIQGTQISKLIMSCSRLMTTAPTTLLLSSWWFEAFGRRPDAATRVSTRTRRCFLGRKLIPPARILDVSIIIRSRGRGRSAGKNRPQTPSCHCLEAWARCFGLTMVMAIAIGHLLSRLQTRCIGKLVGRRSSSIATGAESGRAAALVDGRPKLARQRVSFTGAGTSGYTPNLVVAGQTNSSPGRGSRAASIAAGMELGWARRKIRSDSSDYHSITY</sequence>
<proteinExistence type="predicted"/>
<organism evidence="1 2">
    <name type="scientific">Talaromyces proteolyticus</name>
    <dbReference type="NCBI Taxonomy" id="1131652"/>
    <lineage>
        <taxon>Eukaryota</taxon>
        <taxon>Fungi</taxon>
        <taxon>Dikarya</taxon>
        <taxon>Ascomycota</taxon>
        <taxon>Pezizomycotina</taxon>
        <taxon>Eurotiomycetes</taxon>
        <taxon>Eurotiomycetidae</taxon>
        <taxon>Eurotiales</taxon>
        <taxon>Trichocomaceae</taxon>
        <taxon>Talaromyces</taxon>
        <taxon>Talaromyces sect. Bacilispori</taxon>
    </lineage>
</organism>
<dbReference type="Proteomes" id="UP001201262">
    <property type="component" value="Unassembled WGS sequence"/>
</dbReference>
<protein>
    <submittedName>
        <fullName evidence="1">Uncharacterized protein</fullName>
    </submittedName>
</protein>
<evidence type="ECO:0000313" key="1">
    <source>
        <dbReference type="EMBL" id="KAH8690549.1"/>
    </source>
</evidence>
<reference evidence="1" key="1">
    <citation type="submission" date="2021-12" db="EMBL/GenBank/DDBJ databases">
        <title>Convergent genome expansion in fungi linked to evolution of root-endophyte symbiosis.</title>
        <authorList>
            <consortium name="DOE Joint Genome Institute"/>
            <person name="Ke Y.-H."/>
            <person name="Bonito G."/>
            <person name="Liao H.-L."/>
            <person name="Looney B."/>
            <person name="Rojas-Flechas A."/>
            <person name="Nash J."/>
            <person name="Hameed K."/>
            <person name="Schadt C."/>
            <person name="Martin F."/>
            <person name="Crous P.W."/>
            <person name="Miettinen O."/>
            <person name="Magnuson J.K."/>
            <person name="Labbe J."/>
            <person name="Jacobson D."/>
            <person name="Doktycz M.J."/>
            <person name="Veneault-Fourrey C."/>
            <person name="Kuo A."/>
            <person name="Mondo S."/>
            <person name="Calhoun S."/>
            <person name="Riley R."/>
            <person name="Ohm R."/>
            <person name="LaButti K."/>
            <person name="Andreopoulos B."/>
            <person name="Pangilinan J."/>
            <person name="Nolan M."/>
            <person name="Tritt A."/>
            <person name="Clum A."/>
            <person name="Lipzen A."/>
            <person name="Daum C."/>
            <person name="Barry K."/>
            <person name="Grigoriev I.V."/>
            <person name="Vilgalys R."/>
        </authorList>
    </citation>
    <scope>NUCLEOTIDE SEQUENCE</scope>
    <source>
        <strain evidence="1">PMI_201</strain>
    </source>
</reference>
<comment type="caution">
    <text evidence="1">The sequence shown here is derived from an EMBL/GenBank/DDBJ whole genome shotgun (WGS) entry which is preliminary data.</text>
</comment>
<name>A0AAD4PUU5_9EURO</name>
<evidence type="ECO:0000313" key="2">
    <source>
        <dbReference type="Proteomes" id="UP001201262"/>
    </source>
</evidence>
<dbReference type="GeneID" id="70252719"/>
<dbReference type="EMBL" id="JAJTJA010000013">
    <property type="protein sequence ID" value="KAH8690549.1"/>
    <property type="molecule type" value="Genomic_DNA"/>
</dbReference>
<gene>
    <name evidence="1" type="ORF">BGW36DRAFT_57260</name>
</gene>
<dbReference type="RefSeq" id="XP_046066745.1">
    <property type="nucleotide sequence ID" value="XM_046222432.1"/>
</dbReference>
<dbReference type="AlphaFoldDB" id="A0AAD4PUU5"/>